<evidence type="ECO:0000256" key="1">
    <source>
        <dbReference type="SAM" id="MobiDB-lite"/>
    </source>
</evidence>
<gene>
    <name evidence="3" type="ORF">Sango_1996100</name>
</gene>
<evidence type="ECO:0000313" key="3">
    <source>
        <dbReference type="EMBL" id="KAK4392183.1"/>
    </source>
</evidence>
<name>A0AAE1WF08_9LAMI</name>
<feature type="compositionally biased region" description="Polar residues" evidence="1">
    <location>
        <begin position="496"/>
        <end position="505"/>
    </location>
</feature>
<proteinExistence type="predicted"/>
<dbReference type="Proteomes" id="UP001289374">
    <property type="component" value="Unassembled WGS sequence"/>
</dbReference>
<reference evidence="3" key="2">
    <citation type="journal article" date="2024" name="Plant">
        <title>Genomic evolution and insights into agronomic trait innovations of Sesamum species.</title>
        <authorList>
            <person name="Miao H."/>
            <person name="Wang L."/>
            <person name="Qu L."/>
            <person name="Liu H."/>
            <person name="Sun Y."/>
            <person name="Le M."/>
            <person name="Wang Q."/>
            <person name="Wei S."/>
            <person name="Zheng Y."/>
            <person name="Lin W."/>
            <person name="Duan Y."/>
            <person name="Cao H."/>
            <person name="Xiong S."/>
            <person name="Wang X."/>
            <person name="Wei L."/>
            <person name="Li C."/>
            <person name="Ma Q."/>
            <person name="Ju M."/>
            <person name="Zhao R."/>
            <person name="Li G."/>
            <person name="Mu C."/>
            <person name="Tian Q."/>
            <person name="Mei H."/>
            <person name="Zhang T."/>
            <person name="Gao T."/>
            <person name="Zhang H."/>
        </authorList>
    </citation>
    <scope>NUCLEOTIDE SEQUENCE</scope>
    <source>
        <strain evidence="3">K16</strain>
    </source>
</reference>
<dbReference type="SUPFAM" id="SSF63748">
    <property type="entry name" value="Tudor/PWWP/MBT"/>
    <property type="match status" value="1"/>
</dbReference>
<protein>
    <recommendedName>
        <fullName evidence="2">PWWP domain-containing protein</fullName>
    </recommendedName>
</protein>
<accession>A0AAE1WF08</accession>
<dbReference type="InterPro" id="IPR053063">
    <property type="entry name" value="PWWP_domain_containing_PDP"/>
</dbReference>
<feature type="region of interest" description="Disordered" evidence="1">
    <location>
        <begin position="1"/>
        <end position="75"/>
    </location>
</feature>
<sequence length="783" mass="84987">MSDKLGVVDVSSGSSGAASGESKKGVSGGMVDGSESKTLAGNPGDKEILSDGVRVSEESEVSVRESNTGATISGSGWHAPETCRFRINDWHNGSRNRVVEMMSPGGGWESWGVMNLVGRVLQGKLSMDDEVEDVNNSENGPEANLAADTNAWQGVIGEPTSRNGIDIKGTAVDKDSDVGISGSPGEGTVLNGNQGLISNEMVPDGKFEAEEVNNVEDGVLIPRQRGEHLMTEKEGEYYVADLVWGKVRSHPWWPGQIFAPSAASDKAIKYFKRESYLIAYFGDQTFAWNEESKIKPFRMHFSQMEKQSNADGFRHAVVCALNEVARRVEFGLSCPCLPPQVREKVKLQEVASAGIREESSRRAGGDNLSSAASFIPGDLVQFVQSLAGCPQSKTDGLQFAVAKAQLLAFNRWKGHFQLPVFEESVLLEDDTSVKEEGNDLVEVMEGVLPGSGSEGANDFPSKKRNSTAGDGSSRKRKHPSGVEESSKIKEKHVSALMSTGSTNLQNDEKKPIRRARRKSVSKSGTFAGDGSGKSQRVETMPAEVPTPDVILSNLIIAAKNPLHGHDDMVSVVGLLREFRNSVCLEKYSSGNTKKHKEKQAFNSETTNTFGFEGTEDSYWTDRIIESHSQDKVLFEPGAPNERAAAVGDNTGVALSLDNKKDGDAVIVDLDAENPSVQINEVSEEDFPTALILNFTNLEAIPSIVNLNEIFSHYGPLKDSETEIFSKSKRAKVIFKRRADAETAFSSTGKYSIFGPSLVSYRLNYAPSPRKSRAASKRNKKTNL</sequence>
<feature type="region of interest" description="Disordered" evidence="1">
    <location>
        <begin position="162"/>
        <end position="187"/>
    </location>
</feature>
<dbReference type="CDD" id="cd05162">
    <property type="entry name" value="PWWP"/>
    <property type="match status" value="1"/>
</dbReference>
<dbReference type="SMART" id="SM00293">
    <property type="entry name" value="PWWP"/>
    <property type="match status" value="1"/>
</dbReference>
<dbReference type="InterPro" id="IPR000313">
    <property type="entry name" value="PWWP_dom"/>
</dbReference>
<dbReference type="PANTHER" id="PTHR42851">
    <property type="entry name" value="ALDOLASE-RELATED"/>
    <property type="match status" value="1"/>
</dbReference>
<feature type="compositionally biased region" description="Basic and acidic residues" evidence="1">
    <location>
        <begin position="44"/>
        <end position="63"/>
    </location>
</feature>
<reference evidence="3" key="1">
    <citation type="submission" date="2020-06" db="EMBL/GenBank/DDBJ databases">
        <authorList>
            <person name="Li T."/>
            <person name="Hu X."/>
            <person name="Zhang T."/>
            <person name="Song X."/>
            <person name="Zhang H."/>
            <person name="Dai N."/>
            <person name="Sheng W."/>
            <person name="Hou X."/>
            <person name="Wei L."/>
        </authorList>
    </citation>
    <scope>NUCLEOTIDE SEQUENCE</scope>
    <source>
        <strain evidence="3">K16</strain>
        <tissue evidence="3">Leaf</tissue>
    </source>
</reference>
<feature type="region of interest" description="Disordered" evidence="1">
    <location>
        <begin position="447"/>
        <end position="539"/>
    </location>
</feature>
<dbReference type="Gene3D" id="2.30.30.140">
    <property type="match status" value="1"/>
</dbReference>
<organism evidence="3 4">
    <name type="scientific">Sesamum angolense</name>
    <dbReference type="NCBI Taxonomy" id="2727404"/>
    <lineage>
        <taxon>Eukaryota</taxon>
        <taxon>Viridiplantae</taxon>
        <taxon>Streptophyta</taxon>
        <taxon>Embryophyta</taxon>
        <taxon>Tracheophyta</taxon>
        <taxon>Spermatophyta</taxon>
        <taxon>Magnoliopsida</taxon>
        <taxon>eudicotyledons</taxon>
        <taxon>Gunneridae</taxon>
        <taxon>Pentapetalae</taxon>
        <taxon>asterids</taxon>
        <taxon>lamiids</taxon>
        <taxon>Lamiales</taxon>
        <taxon>Pedaliaceae</taxon>
        <taxon>Sesamum</taxon>
    </lineage>
</organism>
<dbReference type="Pfam" id="PF00855">
    <property type="entry name" value="PWWP"/>
    <property type="match status" value="1"/>
</dbReference>
<dbReference type="PANTHER" id="PTHR42851:SF19">
    <property type="entry name" value="PWWP DOMAIN-CONTAINING PROTEIN 2-RELATED"/>
    <property type="match status" value="1"/>
</dbReference>
<dbReference type="PROSITE" id="PS50812">
    <property type="entry name" value="PWWP"/>
    <property type="match status" value="1"/>
</dbReference>
<comment type="caution">
    <text evidence="3">The sequence shown here is derived from an EMBL/GenBank/DDBJ whole genome shotgun (WGS) entry which is preliminary data.</text>
</comment>
<feature type="compositionally biased region" description="Basic and acidic residues" evidence="1">
    <location>
        <begin position="480"/>
        <end position="493"/>
    </location>
</feature>
<dbReference type="EMBL" id="JACGWL010000011">
    <property type="protein sequence ID" value="KAK4392183.1"/>
    <property type="molecule type" value="Genomic_DNA"/>
</dbReference>
<feature type="compositionally biased region" description="Low complexity" evidence="1">
    <location>
        <begin position="7"/>
        <end position="20"/>
    </location>
</feature>
<feature type="compositionally biased region" description="Basic residues" evidence="1">
    <location>
        <begin position="511"/>
        <end position="520"/>
    </location>
</feature>
<dbReference type="AlphaFoldDB" id="A0AAE1WF08"/>
<keyword evidence="4" id="KW-1185">Reference proteome</keyword>
<evidence type="ECO:0000313" key="4">
    <source>
        <dbReference type="Proteomes" id="UP001289374"/>
    </source>
</evidence>
<feature type="domain" description="PWWP" evidence="2">
    <location>
        <begin position="239"/>
        <end position="300"/>
    </location>
</feature>
<evidence type="ECO:0000259" key="2">
    <source>
        <dbReference type="PROSITE" id="PS50812"/>
    </source>
</evidence>